<protein>
    <submittedName>
        <fullName evidence="2">Uncharacterized protein</fullName>
    </submittedName>
</protein>
<sequence length="95" mass="9944">MRRSLRWRRVTRRGGTGTGQFDVANQRAALPGNDGTARIASHADVAGCARLSARAVLLLRRAEPSPAMSWGSAVGKAGGTAKGKLLPNVASGWPH</sequence>
<gene>
    <name evidence="2" type="ORF">R70211_05338</name>
</gene>
<organism evidence="2 3">
    <name type="scientific">Paraburkholderia domus</name>
    <dbReference type="NCBI Taxonomy" id="2793075"/>
    <lineage>
        <taxon>Bacteria</taxon>
        <taxon>Pseudomonadati</taxon>
        <taxon>Pseudomonadota</taxon>
        <taxon>Betaproteobacteria</taxon>
        <taxon>Burkholderiales</taxon>
        <taxon>Burkholderiaceae</taxon>
        <taxon>Paraburkholderia</taxon>
    </lineage>
</organism>
<accession>A0A9N8R187</accession>
<dbReference type="AlphaFoldDB" id="A0A9N8R187"/>
<comment type="caution">
    <text evidence="2">The sequence shown here is derived from an EMBL/GenBank/DDBJ whole genome shotgun (WGS) entry which is preliminary data.</text>
</comment>
<dbReference type="Proteomes" id="UP000675121">
    <property type="component" value="Unassembled WGS sequence"/>
</dbReference>
<keyword evidence="3" id="KW-1185">Reference proteome</keyword>
<evidence type="ECO:0000313" key="3">
    <source>
        <dbReference type="Proteomes" id="UP000675121"/>
    </source>
</evidence>
<feature type="region of interest" description="Disordered" evidence="1">
    <location>
        <begin position="67"/>
        <end position="95"/>
    </location>
</feature>
<evidence type="ECO:0000256" key="1">
    <source>
        <dbReference type="SAM" id="MobiDB-lite"/>
    </source>
</evidence>
<reference evidence="2" key="1">
    <citation type="submission" date="2021-02" db="EMBL/GenBank/DDBJ databases">
        <authorList>
            <person name="Vanwijnsberghe S."/>
        </authorList>
    </citation>
    <scope>NUCLEOTIDE SEQUENCE</scope>
    <source>
        <strain evidence="2">R-70211</strain>
    </source>
</reference>
<evidence type="ECO:0000313" key="2">
    <source>
        <dbReference type="EMBL" id="CAE6935017.1"/>
    </source>
</evidence>
<name>A0A9N8R187_9BURK</name>
<dbReference type="EMBL" id="CAJNAS010000016">
    <property type="protein sequence ID" value="CAE6935017.1"/>
    <property type="molecule type" value="Genomic_DNA"/>
</dbReference>
<proteinExistence type="predicted"/>